<keyword evidence="2 4" id="KW-0342">GTP-binding</keyword>
<dbReference type="InterPro" id="IPR027417">
    <property type="entry name" value="P-loop_NTPase"/>
</dbReference>
<comment type="caution">
    <text evidence="6">The sequence shown here is derived from an EMBL/GenBank/DDBJ whole genome shotgun (WGS) entry which is preliminary data.</text>
</comment>
<dbReference type="SMART" id="SM00275">
    <property type="entry name" value="G_alpha"/>
    <property type="match status" value="1"/>
</dbReference>
<gene>
    <name evidence="6" type="ORF">CYY_007074</name>
</gene>
<dbReference type="GO" id="GO:0007188">
    <property type="term" value="P:adenylate cyclase-modulating G protein-coupled receptor signaling pathway"/>
    <property type="evidence" value="ECO:0007669"/>
    <property type="project" value="TreeGrafter"/>
</dbReference>
<dbReference type="AlphaFoldDB" id="A0A8J4PQY7"/>
<name>A0A8J4PQY7_9MYCE</name>
<dbReference type="SUPFAM" id="SSF47895">
    <property type="entry name" value="Transducin (alpha subunit), insertion domain"/>
    <property type="match status" value="1"/>
</dbReference>
<evidence type="ECO:0000256" key="2">
    <source>
        <dbReference type="ARBA" id="ARBA00023134"/>
    </source>
</evidence>
<dbReference type="PROSITE" id="PS00675">
    <property type="entry name" value="SIGMA54_INTERACT_1"/>
    <property type="match status" value="1"/>
</dbReference>
<dbReference type="Proteomes" id="UP000695562">
    <property type="component" value="Unassembled WGS sequence"/>
</dbReference>
<keyword evidence="1 4" id="KW-0547">Nucleotide-binding</keyword>
<proteinExistence type="predicted"/>
<evidence type="ECO:0000313" key="7">
    <source>
        <dbReference type="Proteomes" id="UP000695562"/>
    </source>
</evidence>
<protein>
    <submittedName>
        <fullName evidence="6">Uncharacterized protein</fullName>
    </submittedName>
</protein>
<dbReference type="FunFam" id="3.40.50.300:FF:000720">
    <property type="entry name" value="Guanine nucleotide-binding protein G(k) subunit alpha"/>
    <property type="match status" value="1"/>
</dbReference>
<dbReference type="GO" id="GO:0031683">
    <property type="term" value="F:G-protein beta/gamma-subunit complex binding"/>
    <property type="evidence" value="ECO:0007669"/>
    <property type="project" value="InterPro"/>
</dbReference>
<organism evidence="6 7">
    <name type="scientific">Polysphondylium violaceum</name>
    <dbReference type="NCBI Taxonomy" id="133409"/>
    <lineage>
        <taxon>Eukaryota</taxon>
        <taxon>Amoebozoa</taxon>
        <taxon>Evosea</taxon>
        <taxon>Eumycetozoa</taxon>
        <taxon>Dictyostelia</taxon>
        <taxon>Dictyosteliales</taxon>
        <taxon>Dictyosteliaceae</taxon>
        <taxon>Polysphondylium</taxon>
    </lineage>
</organism>
<keyword evidence="3" id="KW-0807">Transducer</keyword>
<dbReference type="InterPro" id="IPR025662">
    <property type="entry name" value="Sigma_54_int_dom_ATP-bd_1"/>
</dbReference>
<reference evidence="6" key="1">
    <citation type="submission" date="2020-01" db="EMBL/GenBank/DDBJ databases">
        <title>Development of genomics and gene disruption for Polysphondylium violaceum indicates a role for the polyketide synthase stlB in stalk morphogenesis.</title>
        <authorList>
            <person name="Narita B."/>
            <person name="Kawabe Y."/>
            <person name="Kin K."/>
            <person name="Saito T."/>
            <person name="Gibbs R."/>
            <person name="Kuspa A."/>
            <person name="Muzny D."/>
            <person name="Queller D."/>
            <person name="Richards S."/>
            <person name="Strassman J."/>
            <person name="Sucgang R."/>
            <person name="Worley K."/>
            <person name="Schaap P."/>
        </authorList>
    </citation>
    <scope>NUCLEOTIDE SEQUENCE</scope>
    <source>
        <strain evidence="6">QSvi11</strain>
    </source>
</reference>
<dbReference type="OrthoDB" id="5817230at2759"/>
<dbReference type="EMBL" id="AJWJ01000358">
    <property type="protein sequence ID" value="KAF2071602.1"/>
    <property type="molecule type" value="Genomic_DNA"/>
</dbReference>
<dbReference type="PROSITE" id="PS51882">
    <property type="entry name" value="G_ALPHA"/>
    <property type="match status" value="1"/>
</dbReference>
<accession>A0A8J4PQY7</accession>
<dbReference type="GO" id="GO:0005737">
    <property type="term" value="C:cytoplasm"/>
    <property type="evidence" value="ECO:0007669"/>
    <property type="project" value="TreeGrafter"/>
</dbReference>
<evidence type="ECO:0000256" key="3">
    <source>
        <dbReference type="ARBA" id="ARBA00023224"/>
    </source>
</evidence>
<evidence type="ECO:0000256" key="4">
    <source>
        <dbReference type="PIRSR" id="PIRSR601019-1"/>
    </source>
</evidence>
<dbReference type="GO" id="GO:0005834">
    <property type="term" value="C:heterotrimeric G-protein complex"/>
    <property type="evidence" value="ECO:0007669"/>
    <property type="project" value="TreeGrafter"/>
</dbReference>
<dbReference type="Gene3D" id="3.40.50.300">
    <property type="entry name" value="P-loop containing nucleotide triphosphate hydrolases"/>
    <property type="match status" value="1"/>
</dbReference>
<dbReference type="InterPro" id="IPR011025">
    <property type="entry name" value="GproteinA_insert"/>
</dbReference>
<evidence type="ECO:0000256" key="1">
    <source>
        <dbReference type="ARBA" id="ARBA00022741"/>
    </source>
</evidence>
<feature type="binding site" evidence="4">
    <location>
        <position position="322"/>
    </location>
    <ligand>
        <name>GTP</name>
        <dbReference type="ChEBI" id="CHEBI:37565"/>
    </ligand>
</feature>
<dbReference type="CDD" id="cd00066">
    <property type="entry name" value="G-alpha"/>
    <property type="match status" value="1"/>
</dbReference>
<feature type="binding site" evidence="4">
    <location>
        <begin position="195"/>
        <end position="199"/>
    </location>
    <ligand>
        <name>GTP</name>
        <dbReference type="ChEBI" id="CHEBI:37565"/>
    </ligand>
</feature>
<dbReference type="GO" id="GO:0001664">
    <property type="term" value="F:G protein-coupled receptor binding"/>
    <property type="evidence" value="ECO:0007669"/>
    <property type="project" value="TreeGrafter"/>
</dbReference>
<keyword evidence="7" id="KW-1185">Reference proteome</keyword>
<dbReference type="PANTHER" id="PTHR10218:SF324">
    <property type="entry name" value="GUANINE NUCLEOTIDE-BINDING PROTEIN ALPHA-6 SUBUNIT-RELATED"/>
    <property type="match status" value="1"/>
</dbReference>
<dbReference type="GO" id="GO:0046872">
    <property type="term" value="F:metal ion binding"/>
    <property type="evidence" value="ECO:0007669"/>
    <property type="project" value="UniProtKB-KW"/>
</dbReference>
<dbReference type="SUPFAM" id="SSF52540">
    <property type="entry name" value="P-loop containing nucleoside triphosphate hydrolases"/>
    <property type="match status" value="1"/>
</dbReference>
<dbReference type="Pfam" id="PF00503">
    <property type="entry name" value="G-alpha"/>
    <property type="match status" value="1"/>
</dbReference>
<keyword evidence="5" id="KW-0479">Metal-binding</keyword>
<feature type="binding site" evidence="4">
    <location>
        <begin position="263"/>
        <end position="266"/>
    </location>
    <ligand>
        <name>GTP</name>
        <dbReference type="ChEBI" id="CHEBI:37565"/>
    </ligand>
</feature>
<dbReference type="PANTHER" id="PTHR10218">
    <property type="entry name" value="GTP-BINDING PROTEIN ALPHA SUBUNIT"/>
    <property type="match status" value="1"/>
</dbReference>
<dbReference type="InterPro" id="IPR001019">
    <property type="entry name" value="Gprotein_alpha_su"/>
</dbReference>
<dbReference type="GO" id="GO:0003924">
    <property type="term" value="F:GTPase activity"/>
    <property type="evidence" value="ECO:0007669"/>
    <property type="project" value="InterPro"/>
</dbReference>
<keyword evidence="5" id="KW-0460">Magnesium</keyword>
<sequence length="358" mass="41313">MLCGSNSQRQEQQWSLKIDKEIADERITKEGMISILLLGQSGSGKTTIFNKFKAIGGEPTSELLKCRDTIFLNTISQILILIDRCNKLSTPLLPENVPRCQIIKTRSNESAHWTSKDSEDLFHLWNDPAIKNVFEKRNQLQLELSNSAEYFFENLERISKEDYVPSVSDSQQLQKNKSINEVSVSFEGVDYKFIDINVQNSQIRKWIHCFNDILAVIFVVSLDDYDQYSQEEEVNKLDLSLDLYSETTNSMWLQRSGILLFFNKKDLFIEKLKTVPFSNYDAQYTGNNTFEETSAYLQNKFMAKTHKGYRSDNQIQSHFVNALDVSEIMRTVFTDTKEILLSKVMDLCGQSNTANMEN</sequence>
<evidence type="ECO:0000256" key="5">
    <source>
        <dbReference type="PIRSR" id="PIRSR601019-2"/>
    </source>
</evidence>
<feature type="binding site" evidence="5">
    <location>
        <position position="46"/>
    </location>
    <ligand>
        <name>Mg(2+)</name>
        <dbReference type="ChEBI" id="CHEBI:18420"/>
    </ligand>
</feature>
<dbReference type="GO" id="GO:0005525">
    <property type="term" value="F:GTP binding"/>
    <property type="evidence" value="ECO:0007669"/>
    <property type="project" value="UniProtKB-KW"/>
</dbReference>
<evidence type="ECO:0000313" key="6">
    <source>
        <dbReference type="EMBL" id="KAF2071602.1"/>
    </source>
</evidence>
<dbReference type="PRINTS" id="PR00318">
    <property type="entry name" value="GPROTEINA"/>
</dbReference>
<dbReference type="Gene3D" id="1.10.400.10">
    <property type="entry name" value="GI Alpha 1, domain 2-like"/>
    <property type="match status" value="1"/>
</dbReference>